<evidence type="ECO:0000313" key="5">
    <source>
        <dbReference type="Proteomes" id="UP000759537"/>
    </source>
</evidence>
<dbReference type="GO" id="GO:0005634">
    <property type="term" value="C:nucleus"/>
    <property type="evidence" value="ECO:0007669"/>
    <property type="project" value="TreeGrafter"/>
</dbReference>
<dbReference type="AlphaFoldDB" id="A0A9P5MU85"/>
<dbReference type="InterPro" id="IPR007681">
    <property type="entry name" value="Mog1"/>
</dbReference>
<keyword evidence="2" id="KW-0813">Transport</keyword>
<evidence type="ECO:0000256" key="1">
    <source>
        <dbReference type="ARBA" id="ARBA00010307"/>
    </source>
</evidence>
<dbReference type="Proteomes" id="UP000759537">
    <property type="component" value="Unassembled WGS sequence"/>
</dbReference>
<reference evidence="4" key="1">
    <citation type="submission" date="2019-10" db="EMBL/GenBank/DDBJ databases">
        <authorList>
            <consortium name="DOE Joint Genome Institute"/>
            <person name="Kuo A."/>
            <person name="Miyauchi S."/>
            <person name="Kiss E."/>
            <person name="Drula E."/>
            <person name="Kohler A."/>
            <person name="Sanchez-Garcia M."/>
            <person name="Andreopoulos B."/>
            <person name="Barry K.W."/>
            <person name="Bonito G."/>
            <person name="Buee M."/>
            <person name="Carver A."/>
            <person name="Chen C."/>
            <person name="Cichocki N."/>
            <person name="Clum A."/>
            <person name="Culley D."/>
            <person name="Crous P.W."/>
            <person name="Fauchery L."/>
            <person name="Girlanda M."/>
            <person name="Hayes R."/>
            <person name="Keri Z."/>
            <person name="LaButti K."/>
            <person name="Lipzen A."/>
            <person name="Lombard V."/>
            <person name="Magnuson J."/>
            <person name="Maillard F."/>
            <person name="Morin E."/>
            <person name="Murat C."/>
            <person name="Nolan M."/>
            <person name="Ohm R."/>
            <person name="Pangilinan J."/>
            <person name="Pereira M."/>
            <person name="Perotto S."/>
            <person name="Peter M."/>
            <person name="Riley R."/>
            <person name="Sitrit Y."/>
            <person name="Stielow B."/>
            <person name="Szollosi G."/>
            <person name="Zifcakova L."/>
            <person name="Stursova M."/>
            <person name="Spatafora J.W."/>
            <person name="Tedersoo L."/>
            <person name="Vaario L.-M."/>
            <person name="Yamada A."/>
            <person name="Yan M."/>
            <person name="Wang P."/>
            <person name="Xu J."/>
            <person name="Bruns T."/>
            <person name="Baldrian P."/>
            <person name="Vilgalys R."/>
            <person name="Henrissat B."/>
            <person name="Grigoriev I.V."/>
            <person name="Hibbett D."/>
            <person name="Nagy L.G."/>
            <person name="Martin F.M."/>
        </authorList>
    </citation>
    <scope>NUCLEOTIDE SEQUENCE</scope>
    <source>
        <strain evidence="4">Prilba</strain>
    </source>
</reference>
<dbReference type="EMBL" id="WHVB01000010">
    <property type="protein sequence ID" value="KAF8478993.1"/>
    <property type="molecule type" value="Genomic_DNA"/>
</dbReference>
<dbReference type="Pfam" id="PF04603">
    <property type="entry name" value="Mog1"/>
    <property type="match status" value="1"/>
</dbReference>
<gene>
    <name evidence="4" type="ORF">DFH94DRAFT_746903</name>
</gene>
<dbReference type="Gene3D" id="3.40.1000.10">
    <property type="entry name" value="Mog1/PsbP, alpha/beta/alpha sandwich"/>
    <property type="match status" value="1"/>
</dbReference>
<keyword evidence="3" id="KW-0653">Protein transport</keyword>
<accession>A0A9P5MU85</accession>
<comment type="similarity">
    <text evidence="1">Belongs to the MOG1 family.</text>
</comment>
<dbReference type="GO" id="GO:0006606">
    <property type="term" value="P:protein import into nucleus"/>
    <property type="evidence" value="ECO:0007669"/>
    <property type="project" value="TreeGrafter"/>
</dbReference>
<sequence length="178" mass="20035">MTDLVKTELFGKAIQANFPNGFIDASELRQVPDTQEVYLSPNSDDSIIIEILQRVSASDSVDAARYHFEAIAHDNDAESFFVDEVNEIPYNRDEIPSIIILSGRQGVKKFNRTSVDDVRIFVALYRLKEKSVDLVLSLNFPVSTRNGVIRTEEECNTAKEMFLSIATSLHVVDFGLFV</sequence>
<proteinExistence type="inferred from homology"/>
<dbReference type="OrthoDB" id="10255285at2759"/>
<organism evidence="4 5">
    <name type="scientific">Russula ochroleuca</name>
    <dbReference type="NCBI Taxonomy" id="152965"/>
    <lineage>
        <taxon>Eukaryota</taxon>
        <taxon>Fungi</taxon>
        <taxon>Dikarya</taxon>
        <taxon>Basidiomycota</taxon>
        <taxon>Agaricomycotina</taxon>
        <taxon>Agaricomycetes</taxon>
        <taxon>Russulales</taxon>
        <taxon>Russulaceae</taxon>
        <taxon>Russula</taxon>
    </lineage>
</organism>
<name>A0A9P5MU85_9AGAM</name>
<protein>
    <submittedName>
        <fullName evidence="4">Mog1p/PsbP-like protein</fullName>
    </submittedName>
</protein>
<dbReference type="InterPro" id="IPR016123">
    <property type="entry name" value="Mog1/PsbP_a/b/a-sand"/>
</dbReference>
<evidence type="ECO:0000313" key="4">
    <source>
        <dbReference type="EMBL" id="KAF8478993.1"/>
    </source>
</evidence>
<reference evidence="4" key="2">
    <citation type="journal article" date="2020" name="Nat. Commun.">
        <title>Large-scale genome sequencing of mycorrhizal fungi provides insights into the early evolution of symbiotic traits.</title>
        <authorList>
            <person name="Miyauchi S."/>
            <person name="Kiss E."/>
            <person name="Kuo A."/>
            <person name="Drula E."/>
            <person name="Kohler A."/>
            <person name="Sanchez-Garcia M."/>
            <person name="Morin E."/>
            <person name="Andreopoulos B."/>
            <person name="Barry K.W."/>
            <person name="Bonito G."/>
            <person name="Buee M."/>
            <person name="Carver A."/>
            <person name="Chen C."/>
            <person name="Cichocki N."/>
            <person name="Clum A."/>
            <person name="Culley D."/>
            <person name="Crous P.W."/>
            <person name="Fauchery L."/>
            <person name="Girlanda M."/>
            <person name="Hayes R.D."/>
            <person name="Keri Z."/>
            <person name="LaButti K."/>
            <person name="Lipzen A."/>
            <person name="Lombard V."/>
            <person name="Magnuson J."/>
            <person name="Maillard F."/>
            <person name="Murat C."/>
            <person name="Nolan M."/>
            <person name="Ohm R.A."/>
            <person name="Pangilinan J."/>
            <person name="Pereira M.F."/>
            <person name="Perotto S."/>
            <person name="Peter M."/>
            <person name="Pfister S."/>
            <person name="Riley R."/>
            <person name="Sitrit Y."/>
            <person name="Stielow J.B."/>
            <person name="Szollosi G."/>
            <person name="Zifcakova L."/>
            <person name="Stursova M."/>
            <person name="Spatafora J.W."/>
            <person name="Tedersoo L."/>
            <person name="Vaario L.M."/>
            <person name="Yamada A."/>
            <person name="Yan M."/>
            <person name="Wang P."/>
            <person name="Xu J."/>
            <person name="Bruns T."/>
            <person name="Baldrian P."/>
            <person name="Vilgalys R."/>
            <person name="Dunand C."/>
            <person name="Henrissat B."/>
            <person name="Grigoriev I.V."/>
            <person name="Hibbett D."/>
            <person name="Nagy L.G."/>
            <person name="Martin F.M."/>
        </authorList>
    </citation>
    <scope>NUCLEOTIDE SEQUENCE</scope>
    <source>
        <strain evidence="4">Prilba</strain>
    </source>
</reference>
<evidence type="ECO:0000256" key="3">
    <source>
        <dbReference type="ARBA" id="ARBA00022927"/>
    </source>
</evidence>
<dbReference type="GO" id="GO:0031267">
    <property type="term" value="F:small GTPase binding"/>
    <property type="evidence" value="ECO:0007669"/>
    <property type="project" value="TreeGrafter"/>
</dbReference>
<dbReference type="PANTHER" id="PTHR15837">
    <property type="entry name" value="RAN GUANINE NUCLEOTIDE RELEASE FACTOR"/>
    <property type="match status" value="1"/>
</dbReference>
<dbReference type="GO" id="GO:0005085">
    <property type="term" value="F:guanyl-nucleotide exchange factor activity"/>
    <property type="evidence" value="ECO:0007669"/>
    <property type="project" value="TreeGrafter"/>
</dbReference>
<keyword evidence="5" id="KW-1185">Reference proteome</keyword>
<dbReference type="PANTHER" id="PTHR15837:SF0">
    <property type="entry name" value="RAN GUANINE NUCLEOTIDE RELEASE FACTOR"/>
    <property type="match status" value="1"/>
</dbReference>
<comment type="caution">
    <text evidence="4">The sequence shown here is derived from an EMBL/GenBank/DDBJ whole genome shotgun (WGS) entry which is preliminary data.</text>
</comment>
<evidence type="ECO:0000256" key="2">
    <source>
        <dbReference type="ARBA" id="ARBA00022448"/>
    </source>
</evidence>
<dbReference type="SUPFAM" id="SSF55724">
    <property type="entry name" value="Mog1p/PsbP-like"/>
    <property type="match status" value="1"/>
</dbReference>